<keyword evidence="2" id="KW-1185">Reference proteome</keyword>
<evidence type="ECO:0000313" key="1">
    <source>
        <dbReference type="EMBL" id="MFD0726961.1"/>
    </source>
</evidence>
<organism evidence="1 2">
    <name type="scientific">Lysobacter brunescens</name>
    <dbReference type="NCBI Taxonomy" id="262323"/>
    <lineage>
        <taxon>Bacteria</taxon>
        <taxon>Pseudomonadati</taxon>
        <taxon>Pseudomonadota</taxon>
        <taxon>Gammaproteobacteria</taxon>
        <taxon>Lysobacterales</taxon>
        <taxon>Lysobacteraceae</taxon>
        <taxon>Lysobacter</taxon>
    </lineage>
</organism>
<evidence type="ECO:0000313" key="2">
    <source>
        <dbReference type="Proteomes" id="UP001597110"/>
    </source>
</evidence>
<gene>
    <name evidence="1" type="ORF">ACFQ0E_15290</name>
</gene>
<protein>
    <submittedName>
        <fullName evidence="1">Uncharacterized protein</fullName>
    </submittedName>
</protein>
<reference evidence="2" key="1">
    <citation type="journal article" date="2019" name="Int. J. Syst. Evol. Microbiol.">
        <title>The Global Catalogue of Microorganisms (GCM) 10K type strain sequencing project: providing services to taxonomists for standard genome sequencing and annotation.</title>
        <authorList>
            <consortium name="The Broad Institute Genomics Platform"/>
            <consortium name="The Broad Institute Genome Sequencing Center for Infectious Disease"/>
            <person name="Wu L."/>
            <person name="Ma J."/>
        </authorList>
    </citation>
    <scope>NUCLEOTIDE SEQUENCE [LARGE SCALE GENOMIC DNA]</scope>
    <source>
        <strain evidence="2">CCUG 55585</strain>
    </source>
</reference>
<sequence length="166" mass="17527">MRATVAIIVALVIALLLSIIYSLRADGRADEEQRKAQAALVQVGMLQSALTTEAGKERIVTRYVDRVRVVREVGATIVKEVPRYVTVEDDRACAIRDGFVRLHDAAAQGVPPAQAGTGAADASAPAVALSTVAETVADNYTTCHAIAAQLIALQEHVRLIEGGAGR</sequence>
<proteinExistence type="predicted"/>
<dbReference type="RefSeq" id="WP_386825259.1">
    <property type="nucleotide sequence ID" value="NZ_JBHTIF010000003.1"/>
</dbReference>
<dbReference type="EMBL" id="JBHTIF010000003">
    <property type="protein sequence ID" value="MFD0726961.1"/>
    <property type="molecule type" value="Genomic_DNA"/>
</dbReference>
<accession>A0ABW2YG18</accession>
<comment type="caution">
    <text evidence="1">The sequence shown here is derived from an EMBL/GenBank/DDBJ whole genome shotgun (WGS) entry which is preliminary data.</text>
</comment>
<dbReference type="Proteomes" id="UP001597110">
    <property type="component" value="Unassembled WGS sequence"/>
</dbReference>
<name>A0ABW2YG18_9GAMM</name>